<evidence type="ECO:0000313" key="2">
    <source>
        <dbReference type="Proteomes" id="UP000265618"/>
    </source>
</evidence>
<name>A0A9K3DAR4_9EUKA</name>
<dbReference type="Proteomes" id="UP000265618">
    <property type="component" value="Unassembled WGS sequence"/>
</dbReference>
<feature type="non-terminal residue" evidence="1">
    <location>
        <position position="1"/>
    </location>
</feature>
<proteinExistence type="predicted"/>
<sequence>TVSTLVHACFTTTKEGVPTVKMQKIVDLPILHRILEVGTAFLGRESTVVHATTPVDPTSALNMRQTKIKSLL</sequence>
<organism evidence="1 2">
    <name type="scientific">Kipferlia bialata</name>
    <dbReference type="NCBI Taxonomy" id="797122"/>
    <lineage>
        <taxon>Eukaryota</taxon>
        <taxon>Metamonada</taxon>
        <taxon>Carpediemonas-like organisms</taxon>
        <taxon>Kipferlia</taxon>
    </lineage>
</organism>
<dbReference type="AlphaFoldDB" id="A0A9K3DAR4"/>
<reference evidence="1 2" key="1">
    <citation type="journal article" date="2018" name="PLoS ONE">
        <title>The draft genome of Kipferlia bialata reveals reductive genome evolution in fornicate parasites.</title>
        <authorList>
            <person name="Tanifuji G."/>
            <person name="Takabayashi S."/>
            <person name="Kume K."/>
            <person name="Takagi M."/>
            <person name="Nakayama T."/>
            <person name="Kamikawa R."/>
            <person name="Inagaki Y."/>
            <person name="Hashimoto T."/>
        </authorList>
    </citation>
    <scope>NUCLEOTIDE SEQUENCE [LARGE SCALE GENOMIC DNA]</scope>
    <source>
        <strain evidence="1">NY0173</strain>
    </source>
</reference>
<feature type="non-terminal residue" evidence="1">
    <location>
        <position position="72"/>
    </location>
</feature>
<keyword evidence="2" id="KW-1185">Reference proteome</keyword>
<comment type="caution">
    <text evidence="1">The sequence shown here is derived from an EMBL/GenBank/DDBJ whole genome shotgun (WGS) entry which is preliminary data.</text>
</comment>
<dbReference type="EMBL" id="BDIP01007883">
    <property type="protein sequence ID" value="GIQ91535.1"/>
    <property type="molecule type" value="Genomic_DNA"/>
</dbReference>
<accession>A0A9K3DAR4</accession>
<protein>
    <submittedName>
        <fullName evidence="1">Uncharacterized protein</fullName>
    </submittedName>
</protein>
<gene>
    <name evidence="1" type="ORF">KIPB_014829</name>
</gene>
<evidence type="ECO:0000313" key="1">
    <source>
        <dbReference type="EMBL" id="GIQ91535.1"/>
    </source>
</evidence>